<protein>
    <submittedName>
        <fullName evidence="2">929_t:CDS:1</fullName>
    </submittedName>
</protein>
<proteinExistence type="predicted"/>
<accession>A0A9W4WTD2</accession>
<dbReference type="EMBL" id="CAMKVN010000733">
    <property type="protein sequence ID" value="CAI2170714.1"/>
    <property type="molecule type" value="Genomic_DNA"/>
</dbReference>
<dbReference type="Proteomes" id="UP001153678">
    <property type="component" value="Unassembled WGS sequence"/>
</dbReference>
<dbReference type="Pfam" id="PF00651">
    <property type="entry name" value="BTB"/>
    <property type="match status" value="1"/>
</dbReference>
<dbReference type="InterPro" id="IPR011333">
    <property type="entry name" value="SKP1/BTB/POZ_sf"/>
</dbReference>
<dbReference type="SUPFAM" id="SSF54695">
    <property type="entry name" value="POZ domain"/>
    <property type="match status" value="1"/>
</dbReference>
<dbReference type="InterPro" id="IPR000210">
    <property type="entry name" value="BTB/POZ_dom"/>
</dbReference>
<gene>
    <name evidence="2" type="ORF">FWILDA_LOCUS4716</name>
</gene>
<keyword evidence="3" id="KW-1185">Reference proteome</keyword>
<evidence type="ECO:0000313" key="2">
    <source>
        <dbReference type="EMBL" id="CAI2170714.1"/>
    </source>
</evidence>
<feature type="domain" description="BTB" evidence="1">
    <location>
        <begin position="29"/>
        <end position="97"/>
    </location>
</feature>
<organism evidence="2 3">
    <name type="scientific">Funneliformis geosporum</name>
    <dbReference type="NCBI Taxonomy" id="1117311"/>
    <lineage>
        <taxon>Eukaryota</taxon>
        <taxon>Fungi</taxon>
        <taxon>Fungi incertae sedis</taxon>
        <taxon>Mucoromycota</taxon>
        <taxon>Glomeromycotina</taxon>
        <taxon>Glomeromycetes</taxon>
        <taxon>Glomerales</taxon>
        <taxon>Glomeraceae</taxon>
        <taxon>Funneliformis</taxon>
    </lineage>
</organism>
<name>A0A9W4WTD2_9GLOM</name>
<sequence length="435" mass="49849">MKSNSAEIENTANSLSKDLKFALDNHLFSDIKLKGNDGEEINAHRIILVSRSEVFRRMLLNEMKESTQEVIEFPEFSSKTLHVILEYLYTEKVTEKTLKIDIIAKAFHSADYFLLEQLKLQIIEFVLHDLKSKENKINISAKVLSQLLECMDTSNNKLVDTLCIIINSAPLKSIEYCNLTDKALNCILSKINREENTIFFKTEYELFHYIILWTANNISEEALLFYNSYLPSPEIIERFIATHMKEWNVHSLSNTEKSHAIYRSTMLSMTSSLLNYVDIGQIHPSIISDIIEPLNGIVDSNILLDTYRKKALLAEKYSNILMRVALLQWDGRARGSKMNFDTSPFIVFTNSSSHEWIRTSLPIIGQGLFEWGIVVEEICCYFWVGICTENGFDVNYNSWLGTQAYGWVLAFSNLPDVVYPSVSLCKPGKARIVSI</sequence>
<dbReference type="OrthoDB" id="6359816at2759"/>
<dbReference type="Gene3D" id="3.30.710.10">
    <property type="entry name" value="Potassium Channel Kv1.1, Chain A"/>
    <property type="match status" value="1"/>
</dbReference>
<dbReference type="PANTHER" id="PTHR24413">
    <property type="entry name" value="SPECKLE-TYPE POZ PROTEIN"/>
    <property type="match status" value="1"/>
</dbReference>
<dbReference type="AlphaFoldDB" id="A0A9W4WTD2"/>
<evidence type="ECO:0000313" key="3">
    <source>
        <dbReference type="Proteomes" id="UP001153678"/>
    </source>
</evidence>
<dbReference type="SMART" id="SM00225">
    <property type="entry name" value="BTB"/>
    <property type="match status" value="1"/>
</dbReference>
<reference evidence="2" key="1">
    <citation type="submission" date="2022-08" db="EMBL/GenBank/DDBJ databases">
        <authorList>
            <person name="Kallberg Y."/>
            <person name="Tangrot J."/>
            <person name="Rosling A."/>
        </authorList>
    </citation>
    <scope>NUCLEOTIDE SEQUENCE</scope>
    <source>
        <strain evidence="2">Wild A</strain>
    </source>
</reference>
<dbReference type="PROSITE" id="PS50097">
    <property type="entry name" value="BTB"/>
    <property type="match status" value="1"/>
</dbReference>
<evidence type="ECO:0000259" key="1">
    <source>
        <dbReference type="PROSITE" id="PS50097"/>
    </source>
</evidence>
<comment type="caution">
    <text evidence="2">The sequence shown here is derived from an EMBL/GenBank/DDBJ whole genome shotgun (WGS) entry which is preliminary data.</text>
</comment>